<evidence type="ECO:0000313" key="3">
    <source>
        <dbReference type="EMBL" id="KAA6403245.1"/>
    </source>
</evidence>
<feature type="coiled-coil region" evidence="1">
    <location>
        <begin position="457"/>
        <end position="520"/>
    </location>
</feature>
<evidence type="ECO:0000256" key="2">
    <source>
        <dbReference type="SAM" id="MobiDB-lite"/>
    </source>
</evidence>
<evidence type="ECO:0000313" key="4">
    <source>
        <dbReference type="Proteomes" id="UP000324800"/>
    </source>
</evidence>
<protein>
    <submittedName>
        <fullName evidence="3">Uncharacterized protein</fullName>
    </submittedName>
</protein>
<organism evidence="3 4">
    <name type="scientific">Streblomastix strix</name>
    <dbReference type="NCBI Taxonomy" id="222440"/>
    <lineage>
        <taxon>Eukaryota</taxon>
        <taxon>Metamonada</taxon>
        <taxon>Preaxostyla</taxon>
        <taxon>Oxymonadida</taxon>
        <taxon>Streblomastigidae</taxon>
        <taxon>Streblomastix</taxon>
    </lineage>
</organism>
<dbReference type="EMBL" id="SNRW01000122">
    <property type="protein sequence ID" value="KAA6403245.1"/>
    <property type="molecule type" value="Genomic_DNA"/>
</dbReference>
<feature type="region of interest" description="Disordered" evidence="2">
    <location>
        <begin position="390"/>
        <end position="409"/>
    </location>
</feature>
<name>A0A5J4X9I2_9EUKA</name>
<feature type="compositionally biased region" description="Basic residues" evidence="2">
    <location>
        <begin position="791"/>
        <end position="801"/>
    </location>
</feature>
<feature type="region of interest" description="Disordered" evidence="2">
    <location>
        <begin position="789"/>
        <end position="813"/>
    </location>
</feature>
<comment type="caution">
    <text evidence="3">The sequence shown here is derived from an EMBL/GenBank/DDBJ whole genome shotgun (WGS) entry which is preliminary data.</text>
</comment>
<dbReference type="OrthoDB" id="3517218at2759"/>
<accession>A0A5J4X9I2</accession>
<feature type="region of interest" description="Disordered" evidence="2">
    <location>
        <begin position="963"/>
        <end position="990"/>
    </location>
</feature>
<dbReference type="Proteomes" id="UP000324800">
    <property type="component" value="Unassembled WGS sequence"/>
</dbReference>
<proteinExistence type="predicted"/>
<sequence length="1668" mass="193700">MADNDNINSVFTISANTMMNELMTQLDALSHPKRIQVAIALGQVSRFGKHSIEGVVVNCTQQHALKILQEMELADDFSLNLISLYSCYGSKDLDSASKQLSNKSRIIQQQAIKSIPSILNSQLIEGEEAHVAKYFDVIKSCPQPLRLDLVRSIGREEGKGKKKSNIKAGLSIAQRAIDEYIQSLPPEELIHNTAIIVFASQTLLEGNLAEPFIEHSEQNNWKTLIQCRWAAAIDFLSFWAEKVIESKNDNDEKSNQLSRVSYVSRQKPKRGRKKMKINKIKTLNTNQIEISKLTSATILVQYFNLLLPIILQSAPQSTIIEGIKDKQKEQKKKKVSFYGNQGPTILELVKKIIRASGFNQILYGPLVNAYPKIFADFFIQLVQQSQKKNEEEKEKKKKGNEKQKEQGPQKLDEDDFFVQIINFLDPNGSWLYRLSKENHEIVVKEIVQLNRESNGYLNDQIIKKLDYKQRAEEARKEIEQLVKEYNDDQKKNIIKQKVDLNEKKEQKESIQQSVESSDKQDVVNIELELGKLFYAIYLPWREFFPIVKNLMNNSDINIRELVVHQLMQYVEVNSSHISLCQVMNIMLQKKKEQNQVRIRFLSEINFLPKKIFLDKKKESKELNKDSIEPGNQKHRSFFEMMDEYIQNALDDTSTDKQSINLIYSFLFKVLTLNQEWSLENINLLINERGIQNIMQGLLVNEEEIENLPNSLKKELYLIFQPTLNELFEQQQDFGNAESYQQWRTILSLFVGIPEINNDLIEKINETLSKAKQTRVAFFAQKLLRQNDKNEKKKLKKQKRKELKSNEIIKDQTPSSTQIQKYSPYSRRLPLLVKQNWGLISIKDILIFIIKHNSDILTPLFQLESQEQKQLIDWAKKAGSWNGDYDEQQLYIRIQEKKQQFLMRQTRIRKKKPIHHKNQSEMKMLIEGPGAGLINLPFKFVQGSKQQQLLYAQSLMQIINNISEDTKQEETQDNENEKEKEQQEENKEEDIQSIKVKKRKLKIQDKKQVTGLQLASFVKRLVLLPAIPSQILIKLATEDKRVIVYESALRVLNRIDSGEGIDILTDLLQNDEEKSKVCIHEIEQIIDSMPPLDALKFLRKIPNKKVTVVKEKVRLILNIKDNNDAVLQELFLILNPQEEELKKEEDDKIAQKGALSRQEQFVVHKDVKIAIVEALCNRFIQYNRTWDYLEKESKSNNEEISLHSLPDIPILISNMEKKVITSSVQSKQQINKKHKYKGKVKVQQSGTEIKKELDEEFEGETVADRVKKILLIQFSHSNEKVVKQAQQTFNAIPLIKFSASINDKEDHKSLIQFIATLLDHENITIIQTVFQKLLNEISGIELKGECRIILLQKLIDISNKKYNTERKQDKNNRMNNSYYYANQGILNKGNPTSAPIIPFLLRIPKSADKNASDDGKNDTELLTKIIREWMNIPGLFLLNSFIQVIKSNIKVKGISELFQINMNQSQFGGRIQRTDAEREALQDRMLSIYNAIIPLLEEKTYTIQKEIELLVLRLDQNNLIQILETLEVKKRFSEEDALFFISQFKQNQQMGLGYAQNIQNNNIDDEKDEDGCGITLIEKKLLSNSNEKIRRIGFEFLVLNVTEITEKGIKEEEDEQQINQPRSQLSQKKGKKYKRFWGVKRRELLRKCREDSSLFVSIPAMLFNVDFDE</sequence>
<gene>
    <name evidence="3" type="ORF">EZS28_001227</name>
</gene>
<reference evidence="3 4" key="1">
    <citation type="submission" date="2019-03" db="EMBL/GenBank/DDBJ databases">
        <title>Single cell metagenomics reveals metabolic interactions within the superorganism composed of flagellate Streblomastix strix and complex community of Bacteroidetes bacteria on its surface.</title>
        <authorList>
            <person name="Treitli S.C."/>
            <person name="Kolisko M."/>
            <person name="Husnik F."/>
            <person name="Keeling P."/>
            <person name="Hampl V."/>
        </authorList>
    </citation>
    <scope>NUCLEOTIDE SEQUENCE [LARGE SCALE GENOMIC DNA]</scope>
    <source>
        <strain evidence="3">ST1C</strain>
    </source>
</reference>
<keyword evidence="1" id="KW-0175">Coiled coil</keyword>
<evidence type="ECO:0000256" key="1">
    <source>
        <dbReference type="SAM" id="Coils"/>
    </source>
</evidence>